<gene>
    <name evidence="1" type="ORF">GLOINDRAFT_21824</name>
</gene>
<sequence>MSHGKYRHDSISSLAHMETSSRRMVVTSHREIIRYRRNSILLFPAPLIVENQNNRH</sequence>
<name>U9UCI5_RHIID</name>
<dbReference type="AlphaFoldDB" id="U9UCI5"/>
<proteinExistence type="predicted"/>
<reference evidence="1" key="1">
    <citation type="submission" date="2013-07" db="EMBL/GenBank/DDBJ databases">
        <title>The genome of an arbuscular mycorrhizal fungus provides insights into the evolution of the oldest plant symbiosis.</title>
        <authorList>
            <consortium name="DOE Joint Genome Institute"/>
            <person name="Tisserant E."/>
            <person name="Malbreil M."/>
            <person name="Kuo A."/>
            <person name="Kohler A."/>
            <person name="Symeonidi A."/>
            <person name="Balestrini R."/>
            <person name="Charron P."/>
            <person name="Duensing N."/>
            <person name="Frei-dit-Frey N."/>
            <person name="Gianinazzi-Pearson V."/>
            <person name="Gilbert B."/>
            <person name="Handa Y."/>
            <person name="Hijri M."/>
            <person name="Kaul R."/>
            <person name="Kawaguchi M."/>
            <person name="Krajinski F."/>
            <person name="Lammers P."/>
            <person name="Lapierre D."/>
            <person name="Masclaux F.G."/>
            <person name="Murat C."/>
            <person name="Morin E."/>
            <person name="Ndikumana S."/>
            <person name="Pagni M."/>
            <person name="Petitpierre D."/>
            <person name="Requena N."/>
            <person name="Rosikiewicz P."/>
            <person name="Riley R."/>
            <person name="Saito K."/>
            <person name="San Clemente H."/>
            <person name="Shapiro H."/>
            <person name="van Tuinen D."/>
            <person name="Becard G."/>
            <person name="Bonfante P."/>
            <person name="Paszkowski U."/>
            <person name="Shachar-Hill Y."/>
            <person name="Young J.P."/>
            <person name="Sanders I.R."/>
            <person name="Henrissat B."/>
            <person name="Rensing S.A."/>
            <person name="Grigoriev I.V."/>
            <person name="Corradi N."/>
            <person name="Roux C."/>
            <person name="Martin F."/>
        </authorList>
    </citation>
    <scope>NUCLEOTIDE SEQUENCE</scope>
    <source>
        <strain evidence="1">DAOM 197198</strain>
    </source>
</reference>
<evidence type="ECO:0000313" key="1">
    <source>
        <dbReference type="EMBL" id="ESA17402.1"/>
    </source>
</evidence>
<dbReference type="HOGENOM" id="CLU_3015316_0_0_1"/>
<dbReference type="EMBL" id="KI280212">
    <property type="protein sequence ID" value="ESA17402.1"/>
    <property type="molecule type" value="Genomic_DNA"/>
</dbReference>
<accession>U9UCI5</accession>
<organism evidence="1">
    <name type="scientific">Rhizophagus irregularis (strain DAOM 181602 / DAOM 197198 / MUCL 43194)</name>
    <name type="common">Arbuscular mycorrhizal fungus</name>
    <name type="synonym">Glomus intraradices</name>
    <dbReference type="NCBI Taxonomy" id="747089"/>
    <lineage>
        <taxon>Eukaryota</taxon>
        <taxon>Fungi</taxon>
        <taxon>Fungi incertae sedis</taxon>
        <taxon>Mucoromycota</taxon>
        <taxon>Glomeromycotina</taxon>
        <taxon>Glomeromycetes</taxon>
        <taxon>Glomerales</taxon>
        <taxon>Glomeraceae</taxon>
        <taxon>Rhizophagus</taxon>
    </lineage>
</organism>
<protein>
    <submittedName>
        <fullName evidence="1">Uncharacterized protein</fullName>
    </submittedName>
</protein>